<dbReference type="AlphaFoldDB" id="A0A6C6Z6G4"/>
<organism evidence="1 2">
    <name type="scientific">Salmonella paratyphi B (strain ATCC BAA-1250 / SPB7)</name>
    <dbReference type="NCBI Taxonomy" id="1016998"/>
    <lineage>
        <taxon>Bacteria</taxon>
        <taxon>Pseudomonadati</taxon>
        <taxon>Pseudomonadota</taxon>
        <taxon>Gammaproteobacteria</taxon>
        <taxon>Enterobacterales</taxon>
        <taxon>Enterobacteriaceae</taxon>
        <taxon>Salmonella</taxon>
    </lineage>
</organism>
<evidence type="ECO:0000313" key="2">
    <source>
        <dbReference type="Proteomes" id="UP000008556"/>
    </source>
</evidence>
<dbReference type="Proteomes" id="UP000008556">
    <property type="component" value="Chromosome"/>
</dbReference>
<dbReference type="EMBL" id="CP000886">
    <property type="protein sequence ID" value="ABX69472.1"/>
    <property type="molecule type" value="Genomic_DNA"/>
</dbReference>
<dbReference type="KEGG" id="spq:SPAB_04149"/>
<sequence>MICLTIRAARQTLSDLSFSKILAFYAVLSVSSIECYCFYR</sequence>
<evidence type="ECO:0000313" key="1">
    <source>
        <dbReference type="EMBL" id="ABX69472.1"/>
    </source>
</evidence>
<gene>
    <name evidence="1" type="ordered locus">SPAB_04149</name>
</gene>
<protein>
    <submittedName>
        <fullName evidence="1">Uncharacterized protein</fullName>
    </submittedName>
</protein>
<name>A0A6C6Z6G4_SALPB</name>
<proteinExistence type="predicted"/>
<accession>A0A6C6Z6G4</accession>
<reference evidence="1 2" key="1">
    <citation type="submission" date="2007-11" db="EMBL/GenBank/DDBJ databases">
        <authorList>
            <consortium name="The Salmonella enterica serovar Paratyphi B Genome Sequencing Project"/>
            <person name="McClelland M."/>
            <person name="Sanderson E.K."/>
            <person name="Porwollik S."/>
            <person name="Spieth J."/>
            <person name="Clifton W.S."/>
            <person name="Fulton R."/>
            <person name="Cordes M."/>
            <person name="Wollam A."/>
            <person name="Shah N."/>
            <person name="Pepin K."/>
            <person name="Bhonagiri V."/>
            <person name="Nash W."/>
            <person name="Johnson M."/>
            <person name="Thiruvilangam P."/>
            <person name="Wilson R."/>
        </authorList>
    </citation>
    <scope>NUCLEOTIDE SEQUENCE [LARGE SCALE GENOMIC DNA]</scope>
    <source>
        <strain evidence="2">ATCC BAA-1250 / SPB7</strain>
    </source>
</reference>